<evidence type="ECO:0000256" key="1">
    <source>
        <dbReference type="SAM" id="Phobius"/>
    </source>
</evidence>
<organism evidence="2 3">
    <name type="scientific">Streptomyces fildesensis</name>
    <dbReference type="NCBI Taxonomy" id="375757"/>
    <lineage>
        <taxon>Bacteria</taxon>
        <taxon>Bacillati</taxon>
        <taxon>Actinomycetota</taxon>
        <taxon>Actinomycetes</taxon>
        <taxon>Kitasatosporales</taxon>
        <taxon>Streptomycetaceae</taxon>
        <taxon>Streptomyces</taxon>
    </lineage>
</organism>
<proteinExistence type="predicted"/>
<reference evidence="2 3" key="1">
    <citation type="submission" date="2024-10" db="EMBL/GenBank/DDBJ databases">
        <title>The Natural Products Discovery Center: Release of the First 8490 Sequenced Strains for Exploring Actinobacteria Biosynthetic Diversity.</title>
        <authorList>
            <person name="Kalkreuter E."/>
            <person name="Kautsar S.A."/>
            <person name="Yang D."/>
            <person name="Bader C.D."/>
            <person name="Teijaro C.N."/>
            <person name="Fluegel L."/>
            <person name="Davis C.M."/>
            <person name="Simpson J.R."/>
            <person name="Lauterbach L."/>
            <person name="Steele A.D."/>
            <person name="Gui C."/>
            <person name="Meng S."/>
            <person name="Li G."/>
            <person name="Viehrig K."/>
            <person name="Ye F."/>
            <person name="Su P."/>
            <person name="Kiefer A.F."/>
            <person name="Nichols A."/>
            <person name="Cepeda A.J."/>
            <person name="Yan W."/>
            <person name="Fan B."/>
            <person name="Jiang Y."/>
            <person name="Adhikari A."/>
            <person name="Zheng C.-J."/>
            <person name="Schuster L."/>
            <person name="Cowan T.M."/>
            <person name="Smanski M.J."/>
            <person name="Chevrette M.G."/>
            <person name="De Carvalho L.P.S."/>
            <person name="Shen B."/>
        </authorList>
    </citation>
    <scope>NUCLEOTIDE SEQUENCE [LARGE SCALE GENOMIC DNA]</scope>
    <source>
        <strain evidence="2 3">NPDC053399</strain>
    </source>
</reference>
<keyword evidence="1" id="KW-0812">Transmembrane</keyword>
<keyword evidence="1" id="KW-1133">Transmembrane helix</keyword>
<evidence type="ECO:0000313" key="2">
    <source>
        <dbReference type="EMBL" id="MFI9106008.1"/>
    </source>
</evidence>
<evidence type="ECO:0000313" key="3">
    <source>
        <dbReference type="Proteomes" id="UP001614394"/>
    </source>
</evidence>
<protein>
    <submittedName>
        <fullName evidence="2">Small hydrophobic protein</fullName>
    </submittedName>
</protein>
<keyword evidence="3" id="KW-1185">Reference proteome</keyword>
<dbReference type="Proteomes" id="UP001614394">
    <property type="component" value="Unassembled WGS sequence"/>
</dbReference>
<dbReference type="PANTHER" id="PTHR40040:SF1">
    <property type="entry name" value="MEMBRANE PROTEIN"/>
    <property type="match status" value="1"/>
</dbReference>
<name>A0ABW8CIT0_9ACTN</name>
<dbReference type="InterPro" id="IPR055338">
    <property type="entry name" value="YqfX-like"/>
</dbReference>
<dbReference type="PANTHER" id="PTHR40040">
    <property type="entry name" value="SMALL HYDROPHOBIC PROTEIN-RELATED"/>
    <property type="match status" value="1"/>
</dbReference>
<feature type="transmembrane region" description="Helical" evidence="1">
    <location>
        <begin position="63"/>
        <end position="84"/>
    </location>
</feature>
<dbReference type="RefSeq" id="WP_250991151.1">
    <property type="nucleotide sequence ID" value="NZ_JBITYG010000015.1"/>
</dbReference>
<keyword evidence="1" id="KW-0472">Membrane</keyword>
<accession>A0ABW8CIT0</accession>
<gene>
    <name evidence="2" type="ORF">ACIGXA_36440</name>
</gene>
<sequence>MATRTRTRTRMRSRDRSDIGTIAVVGAVCAIVGFFVLGIVLGPLAIIFGWLAMGRSWRGAKSIPAVVAVVLGAFDTVVAILWLAQ</sequence>
<dbReference type="EMBL" id="JBITYG010000015">
    <property type="protein sequence ID" value="MFI9106008.1"/>
    <property type="molecule type" value="Genomic_DNA"/>
</dbReference>
<feature type="transmembrane region" description="Helical" evidence="1">
    <location>
        <begin position="21"/>
        <end position="51"/>
    </location>
</feature>
<comment type="caution">
    <text evidence="2">The sequence shown here is derived from an EMBL/GenBank/DDBJ whole genome shotgun (WGS) entry which is preliminary data.</text>
</comment>